<accession>A0ABN9V091</accession>
<protein>
    <submittedName>
        <fullName evidence="1">Uncharacterized protein</fullName>
    </submittedName>
</protein>
<evidence type="ECO:0000313" key="2">
    <source>
        <dbReference type="Proteomes" id="UP001189429"/>
    </source>
</evidence>
<proteinExistence type="predicted"/>
<dbReference type="Proteomes" id="UP001189429">
    <property type="component" value="Unassembled WGS sequence"/>
</dbReference>
<comment type="caution">
    <text evidence="1">The sequence shown here is derived from an EMBL/GenBank/DDBJ whole genome shotgun (WGS) entry which is preliminary data.</text>
</comment>
<reference evidence="1" key="1">
    <citation type="submission" date="2023-10" db="EMBL/GenBank/DDBJ databases">
        <authorList>
            <person name="Chen Y."/>
            <person name="Shah S."/>
            <person name="Dougan E. K."/>
            <person name="Thang M."/>
            <person name="Chan C."/>
        </authorList>
    </citation>
    <scope>NUCLEOTIDE SEQUENCE [LARGE SCALE GENOMIC DNA]</scope>
</reference>
<keyword evidence="2" id="KW-1185">Reference proteome</keyword>
<organism evidence="1 2">
    <name type="scientific">Prorocentrum cordatum</name>
    <dbReference type="NCBI Taxonomy" id="2364126"/>
    <lineage>
        <taxon>Eukaryota</taxon>
        <taxon>Sar</taxon>
        <taxon>Alveolata</taxon>
        <taxon>Dinophyceae</taxon>
        <taxon>Prorocentrales</taxon>
        <taxon>Prorocentraceae</taxon>
        <taxon>Prorocentrum</taxon>
    </lineage>
</organism>
<name>A0ABN9V091_9DINO</name>
<gene>
    <name evidence="1" type="ORF">PCOR1329_LOCUS53395</name>
</gene>
<evidence type="ECO:0000313" key="1">
    <source>
        <dbReference type="EMBL" id="CAK0866072.1"/>
    </source>
</evidence>
<dbReference type="EMBL" id="CAUYUJ010016506">
    <property type="protein sequence ID" value="CAK0866072.1"/>
    <property type="molecule type" value="Genomic_DNA"/>
</dbReference>
<sequence length="198" mass="21005">MSNTLCVSDAVGEWAVVGAKLVQELSEFGEAARLDAVGGTLGTVLATYFHARCAQSVLLHMAPRAEPFQSAPQDCRIVLADLPGFLAKRGCAARLQDLLGRGGPHPQARGAGGRRALRPSLRARALGGGGWLRHPGAPQRSCASRDADAPTVAVVTLGLLRPEYGGRIRREPRLGARASCFSPYPKMGFLLLLGRCRL</sequence>
<feature type="non-terminal residue" evidence="1">
    <location>
        <position position="198"/>
    </location>
</feature>